<reference evidence="2 3" key="1">
    <citation type="submission" date="2019-08" db="EMBL/GenBank/DDBJ databases">
        <title>In-depth cultivation of the pig gut microbiome towards novel bacterial diversity and tailored functional studies.</title>
        <authorList>
            <person name="Wylensek D."/>
            <person name="Hitch T.C.A."/>
            <person name="Clavel T."/>
        </authorList>
    </citation>
    <scope>NUCLEOTIDE SEQUENCE [LARGE SCALE GENOMIC DNA]</scope>
    <source>
        <strain evidence="2 3">Oil-RF-744-WCA-WT-10</strain>
    </source>
</reference>
<dbReference type="InterPro" id="IPR004564">
    <property type="entry name" value="OM_lipoprot_carrier_LolA-like"/>
</dbReference>
<organism evidence="2 3">
    <name type="scientific">Sodaliphilus pleomorphus</name>
    <dbReference type="NCBI Taxonomy" id="2606626"/>
    <lineage>
        <taxon>Bacteria</taxon>
        <taxon>Pseudomonadati</taxon>
        <taxon>Bacteroidota</taxon>
        <taxon>Bacteroidia</taxon>
        <taxon>Bacteroidales</taxon>
        <taxon>Muribaculaceae</taxon>
        <taxon>Sodaliphilus</taxon>
    </lineage>
</organism>
<dbReference type="AlphaFoldDB" id="A0A6L5XBA8"/>
<name>A0A6L5XBA8_9BACT</name>
<proteinExistence type="predicted"/>
<dbReference type="PANTHER" id="PTHR35869">
    <property type="entry name" value="OUTER-MEMBRANE LIPOPROTEIN CARRIER PROTEIN"/>
    <property type="match status" value="1"/>
</dbReference>
<dbReference type="CDD" id="cd16325">
    <property type="entry name" value="LolA"/>
    <property type="match status" value="1"/>
</dbReference>
<gene>
    <name evidence="2" type="ORF">FYJ29_07710</name>
</gene>
<evidence type="ECO:0000313" key="2">
    <source>
        <dbReference type="EMBL" id="MSS17640.1"/>
    </source>
</evidence>
<dbReference type="Proteomes" id="UP000483362">
    <property type="component" value="Unassembled WGS sequence"/>
</dbReference>
<dbReference type="EMBL" id="VULT01000010">
    <property type="protein sequence ID" value="MSS17640.1"/>
    <property type="molecule type" value="Genomic_DNA"/>
</dbReference>
<dbReference type="Gene3D" id="2.50.20.10">
    <property type="entry name" value="Lipoprotein localisation LolA/LolB/LppX"/>
    <property type="match status" value="1"/>
</dbReference>
<evidence type="ECO:0000313" key="3">
    <source>
        <dbReference type="Proteomes" id="UP000483362"/>
    </source>
</evidence>
<keyword evidence="2" id="KW-0449">Lipoprotein</keyword>
<accession>A0A6L5XBA8</accession>
<dbReference type="InterPro" id="IPR029046">
    <property type="entry name" value="LolA/LolB/LppX"/>
</dbReference>
<dbReference type="Pfam" id="PF03548">
    <property type="entry name" value="LolA"/>
    <property type="match status" value="1"/>
</dbReference>
<evidence type="ECO:0000256" key="1">
    <source>
        <dbReference type="ARBA" id="ARBA00022729"/>
    </source>
</evidence>
<protein>
    <submittedName>
        <fullName evidence="2">Outer membrane lipoprotein carrier protein LolA</fullName>
    </submittedName>
</protein>
<comment type="caution">
    <text evidence="2">The sequence shown here is derived from an EMBL/GenBank/DDBJ whole genome shotgun (WGS) entry which is preliminary data.</text>
</comment>
<keyword evidence="3" id="KW-1185">Reference proteome</keyword>
<sequence length="180" mass="20177">MIARIDRAAASIKTATCTFVQTKTMSFLNDKMVSRGHMYYTSAGQLRWEYTSPYSYIFVVNNGRVTMKSGKRTTQVNASSSSVFQSIARIMMSSVTGKSLSNNRDFKVGMYLDGGNYVAQLTPKTGKMKKMFKLISLHFNAARSMVSRVVMTERNGDNTIIDLKHVKTNSYINGSVFTVR</sequence>
<dbReference type="PANTHER" id="PTHR35869:SF1">
    <property type="entry name" value="OUTER-MEMBRANE LIPOPROTEIN CARRIER PROTEIN"/>
    <property type="match status" value="1"/>
</dbReference>
<dbReference type="SUPFAM" id="SSF89392">
    <property type="entry name" value="Prokaryotic lipoproteins and lipoprotein localization factors"/>
    <property type="match status" value="1"/>
</dbReference>
<keyword evidence="1" id="KW-0732">Signal</keyword>